<accession>A0A0C4DQ72</accession>
<dbReference type="eggNOG" id="ENOG502SH7Q">
    <property type="taxonomic scope" value="Eukaryota"/>
</dbReference>
<evidence type="ECO:0000313" key="3">
    <source>
        <dbReference type="EnsemblFungi" id="MAPG_02010T0"/>
    </source>
</evidence>
<dbReference type="EnsemblFungi" id="MAPG_02010T0">
    <property type="protein sequence ID" value="MAPG_02010T0"/>
    <property type="gene ID" value="MAPG_02010"/>
</dbReference>
<dbReference type="Proteomes" id="UP000011715">
    <property type="component" value="Unassembled WGS sequence"/>
</dbReference>
<dbReference type="SUPFAM" id="SSF49785">
    <property type="entry name" value="Galactose-binding domain-like"/>
    <property type="match status" value="1"/>
</dbReference>
<dbReference type="OrthoDB" id="2588159at2759"/>
<organism evidence="3 4">
    <name type="scientific">Magnaporthiopsis poae (strain ATCC 64411 / 73-15)</name>
    <name type="common">Kentucky bluegrass fungus</name>
    <name type="synonym">Magnaporthe poae</name>
    <dbReference type="NCBI Taxonomy" id="644358"/>
    <lineage>
        <taxon>Eukaryota</taxon>
        <taxon>Fungi</taxon>
        <taxon>Dikarya</taxon>
        <taxon>Ascomycota</taxon>
        <taxon>Pezizomycotina</taxon>
        <taxon>Sordariomycetes</taxon>
        <taxon>Sordariomycetidae</taxon>
        <taxon>Magnaporthales</taxon>
        <taxon>Magnaporthaceae</taxon>
        <taxon>Magnaporthiopsis</taxon>
    </lineage>
</organism>
<dbReference type="InterPro" id="IPR008979">
    <property type="entry name" value="Galactose-bd-like_sf"/>
</dbReference>
<feature type="signal peptide" evidence="1">
    <location>
        <begin position="1"/>
        <end position="17"/>
    </location>
</feature>
<keyword evidence="1" id="KW-0732">Signal</keyword>
<sequence length="1011" mass="109039">MIPLCLLAALAATAAIAAPLVPGFEAPSAEHRPKFRYWLPDAAVDRSVLANDVRALKQVGAGGLEFVPFYNYGFPTPNLNQSDRYAFGKPAFVDVFRAALEAAKENGLSMDFALGASQGQGVPVEPLTPGLAVQLVYGKMTVKGGERVQGELPAPDLDWRESLGFTQAQERFGPSRLVGVSAAAISSKNQSDDGDVHVALHPESLVDLSTNVTGGKLTWLAPADHQEYVVFAIYERYTNQRSAVGIPSDVIANGSWVTDHFSAAGAKLVSEFWEKNILKPEVRELLKLVGQHSWEDSMEIQAALYWSPDFVHRFKTARGYDPVKYLPLMFDKSTSFQLHRPPYNTTFYLDGTEVDSAQAKYLQDYRLTLNEGYVEYLKALGEWATTLGLSHSCQVGYGVPLDMLAAVPSVAGPELESLAFTTVDQMLQFVGPAHLGRRPVVSTEVGAVQSGGYSQAVPSLLKLFNDAFVSGVNAMIIHGMPYGGEQPGATWPGFTPFQFVYSEMWGPKQPAWEHMGDAMNYTARNQLILRSGVAKRDLLFYLYKDPYSTADARNATDLRAKGFTYEYLSPANFASENVTVQDGLLDSAGSGYRALVLDQEKFITPDAAAKLVELAKAGLPIVVVGTLPSRAIGSVGQDVVSHAMSELAWAGYPNLKFIASSDLLLEALDGLSVKPRVQVAALAGSANDLHMLWRSDGRIGYLFLYNRGSSAATFNISVEASGEDVAPHRLDAWTGIQEAVAIYSRSAGRLHLQVSLQKSQTTILTFGGAAGAPRDHILSHSQNVVGARYGPDDKISVVVDDAAAGFVTLSNGSRKPIPALAQATNSNATTTLPAIEVGPWNLTLQSWVPGPDVSKSESVKQTLDLGRQDVLVPWSEMPAMQNVSGVGIYTATFERPGGGEEDDAITVIEFGPVLNTLRAWINGRQLPAVDVFGGGASPVDISQYLLAPGRGPNSIRVEVTSTLFNAVKARVDFVKTNGIGPNVPQFYTAAAWQPHGLIGPVRVRTLRKVTL</sequence>
<evidence type="ECO:0000313" key="4">
    <source>
        <dbReference type="Proteomes" id="UP000011715"/>
    </source>
</evidence>
<evidence type="ECO:0000313" key="2">
    <source>
        <dbReference type="EMBL" id="KLU82943.1"/>
    </source>
</evidence>
<dbReference type="EMBL" id="ADBL01000510">
    <property type="status" value="NOT_ANNOTATED_CDS"/>
    <property type="molecule type" value="Genomic_DNA"/>
</dbReference>
<name>A0A0C4DQ72_MAGP6</name>
<dbReference type="Gene3D" id="2.60.120.260">
    <property type="entry name" value="Galactose-binding domain-like"/>
    <property type="match status" value="1"/>
</dbReference>
<evidence type="ECO:0000256" key="1">
    <source>
        <dbReference type="SAM" id="SignalP"/>
    </source>
</evidence>
<proteinExistence type="predicted"/>
<reference evidence="4" key="1">
    <citation type="submission" date="2010-05" db="EMBL/GenBank/DDBJ databases">
        <title>The genome sequence of Magnaporthe poae strain ATCC 64411.</title>
        <authorList>
            <person name="Ma L.-J."/>
            <person name="Dead R."/>
            <person name="Young S."/>
            <person name="Zeng Q."/>
            <person name="Koehrsen M."/>
            <person name="Alvarado L."/>
            <person name="Berlin A."/>
            <person name="Chapman S.B."/>
            <person name="Chen Z."/>
            <person name="Freedman E."/>
            <person name="Gellesch M."/>
            <person name="Goldberg J."/>
            <person name="Griggs A."/>
            <person name="Gujja S."/>
            <person name="Heilman E.R."/>
            <person name="Heiman D."/>
            <person name="Hepburn T."/>
            <person name="Howarth C."/>
            <person name="Jen D."/>
            <person name="Larson L."/>
            <person name="Mehta T."/>
            <person name="Neiman D."/>
            <person name="Pearson M."/>
            <person name="Roberts A."/>
            <person name="Saif S."/>
            <person name="Shea T."/>
            <person name="Shenoy N."/>
            <person name="Sisk P."/>
            <person name="Stolte C."/>
            <person name="Sykes S."/>
            <person name="Walk T."/>
            <person name="White J."/>
            <person name="Yandava C."/>
            <person name="Haas B."/>
            <person name="Nusbaum C."/>
            <person name="Birren B."/>
        </authorList>
    </citation>
    <scope>NUCLEOTIDE SEQUENCE [LARGE SCALE GENOMIC DNA]</scope>
    <source>
        <strain evidence="4">ATCC 64411 / 73-15</strain>
    </source>
</reference>
<gene>
    <name evidence="2" type="ORF">MAPG_02010</name>
</gene>
<dbReference type="OMA" id="YERYTNQ"/>
<reference evidence="2" key="2">
    <citation type="submission" date="2010-05" db="EMBL/GenBank/DDBJ databases">
        <title>The Genome Sequence of Magnaporthe poae strain ATCC 64411.</title>
        <authorList>
            <consortium name="The Broad Institute Genome Sequencing Platform"/>
            <consortium name="Broad Institute Genome Sequencing Center for Infectious Disease"/>
            <person name="Ma L.-J."/>
            <person name="Dead R."/>
            <person name="Young S."/>
            <person name="Zeng Q."/>
            <person name="Koehrsen M."/>
            <person name="Alvarado L."/>
            <person name="Berlin A."/>
            <person name="Chapman S.B."/>
            <person name="Chen Z."/>
            <person name="Freedman E."/>
            <person name="Gellesch M."/>
            <person name="Goldberg J."/>
            <person name="Griggs A."/>
            <person name="Gujja S."/>
            <person name="Heilman E.R."/>
            <person name="Heiman D."/>
            <person name="Hepburn T."/>
            <person name="Howarth C."/>
            <person name="Jen D."/>
            <person name="Larson L."/>
            <person name="Mehta T."/>
            <person name="Neiman D."/>
            <person name="Pearson M."/>
            <person name="Roberts A."/>
            <person name="Saif S."/>
            <person name="Shea T."/>
            <person name="Shenoy N."/>
            <person name="Sisk P."/>
            <person name="Stolte C."/>
            <person name="Sykes S."/>
            <person name="Walk T."/>
            <person name="White J."/>
            <person name="Yandava C."/>
            <person name="Haas B."/>
            <person name="Nusbaum C."/>
            <person name="Birren B."/>
        </authorList>
    </citation>
    <scope>NUCLEOTIDE SEQUENCE</scope>
    <source>
        <strain evidence="2">ATCC 64411</strain>
    </source>
</reference>
<dbReference type="AlphaFoldDB" id="A0A0C4DQ72"/>
<dbReference type="InterPro" id="IPR053161">
    <property type="entry name" value="Ulvan_degrading_GH"/>
</dbReference>
<reference evidence="3" key="4">
    <citation type="journal article" date="2015" name="G3 (Bethesda)">
        <title>Genome sequences of three phytopathogenic species of the Magnaporthaceae family of fungi.</title>
        <authorList>
            <person name="Okagaki L.H."/>
            <person name="Nunes C.C."/>
            <person name="Sailsbery J."/>
            <person name="Clay B."/>
            <person name="Brown D."/>
            <person name="John T."/>
            <person name="Oh Y."/>
            <person name="Young N."/>
            <person name="Fitzgerald M."/>
            <person name="Haas B.J."/>
            <person name="Zeng Q."/>
            <person name="Young S."/>
            <person name="Adiconis X."/>
            <person name="Fan L."/>
            <person name="Levin J.Z."/>
            <person name="Mitchell T.K."/>
            <person name="Okubara P.A."/>
            <person name="Farman M.L."/>
            <person name="Kohn L.M."/>
            <person name="Birren B."/>
            <person name="Ma L.-J."/>
            <person name="Dean R.A."/>
        </authorList>
    </citation>
    <scope>NUCLEOTIDE SEQUENCE</scope>
    <source>
        <strain evidence="3">ATCC 64411 / 73-15</strain>
    </source>
</reference>
<dbReference type="Pfam" id="PF17132">
    <property type="entry name" value="Glyco_hydro_106"/>
    <property type="match status" value="1"/>
</dbReference>
<dbReference type="VEuPathDB" id="FungiDB:MAPG_02010"/>
<keyword evidence="4" id="KW-1185">Reference proteome</keyword>
<dbReference type="STRING" id="644358.A0A0C4DQ72"/>
<reference evidence="3" key="5">
    <citation type="submission" date="2015-06" db="UniProtKB">
        <authorList>
            <consortium name="EnsemblFungi"/>
        </authorList>
    </citation>
    <scope>IDENTIFICATION</scope>
    <source>
        <strain evidence="3">ATCC 64411</strain>
    </source>
</reference>
<dbReference type="EMBL" id="GL876967">
    <property type="protein sequence ID" value="KLU82943.1"/>
    <property type="molecule type" value="Genomic_DNA"/>
</dbReference>
<reference evidence="2" key="3">
    <citation type="submission" date="2011-03" db="EMBL/GenBank/DDBJ databases">
        <title>Annotation of Magnaporthe poae ATCC 64411.</title>
        <authorList>
            <person name="Ma L.-J."/>
            <person name="Dead R."/>
            <person name="Young S.K."/>
            <person name="Zeng Q."/>
            <person name="Gargeya S."/>
            <person name="Fitzgerald M."/>
            <person name="Haas B."/>
            <person name="Abouelleil A."/>
            <person name="Alvarado L."/>
            <person name="Arachchi H.M."/>
            <person name="Berlin A."/>
            <person name="Brown A."/>
            <person name="Chapman S.B."/>
            <person name="Chen Z."/>
            <person name="Dunbar C."/>
            <person name="Freedman E."/>
            <person name="Gearin G."/>
            <person name="Gellesch M."/>
            <person name="Goldberg J."/>
            <person name="Griggs A."/>
            <person name="Gujja S."/>
            <person name="Heiman D."/>
            <person name="Howarth C."/>
            <person name="Larson L."/>
            <person name="Lui A."/>
            <person name="MacDonald P.J.P."/>
            <person name="Mehta T."/>
            <person name="Montmayeur A."/>
            <person name="Murphy C."/>
            <person name="Neiman D."/>
            <person name="Pearson M."/>
            <person name="Priest M."/>
            <person name="Roberts A."/>
            <person name="Saif S."/>
            <person name="Shea T."/>
            <person name="Shenoy N."/>
            <person name="Sisk P."/>
            <person name="Stolte C."/>
            <person name="Sykes S."/>
            <person name="Yandava C."/>
            <person name="Wortman J."/>
            <person name="Nusbaum C."/>
            <person name="Birren B."/>
        </authorList>
    </citation>
    <scope>NUCLEOTIDE SEQUENCE</scope>
    <source>
        <strain evidence="2">ATCC 64411</strain>
    </source>
</reference>
<dbReference type="PANTHER" id="PTHR36848">
    <property type="entry name" value="DNA-BINDING PROTEIN (PUTATIVE SECRETED PROTEIN)-RELATED"/>
    <property type="match status" value="1"/>
</dbReference>
<feature type="chain" id="PRO_5009385217" description="Secreted protein" evidence="1">
    <location>
        <begin position="18"/>
        <end position="1011"/>
    </location>
</feature>
<protein>
    <recommendedName>
        <fullName evidence="5">Secreted protein</fullName>
    </recommendedName>
</protein>
<dbReference type="PANTHER" id="PTHR36848:SF2">
    <property type="entry name" value="SECRETED PROTEIN"/>
    <property type="match status" value="1"/>
</dbReference>
<evidence type="ECO:0008006" key="5">
    <source>
        <dbReference type="Google" id="ProtNLM"/>
    </source>
</evidence>